<accession>A0ABV5CVK8</accession>
<reference evidence="1 2" key="1">
    <citation type="submission" date="2024-04" db="EMBL/GenBank/DDBJ databases">
        <title>Polymorphospora sp. isolated from Baiyangdian Lake in Xiong'an New Area.</title>
        <authorList>
            <person name="Zhang X."/>
            <person name="Liu J."/>
        </authorList>
    </citation>
    <scope>NUCLEOTIDE SEQUENCE [LARGE SCALE GENOMIC DNA]</scope>
    <source>
        <strain evidence="1 2">2-325</strain>
    </source>
</reference>
<dbReference type="Proteomes" id="UP001582793">
    <property type="component" value="Unassembled WGS sequence"/>
</dbReference>
<name>A0ABV5CVK8_9ACTN</name>
<dbReference type="RefSeq" id="WP_375735619.1">
    <property type="nucleotide sequence ID" value="NZ_JBCGDC010000076.1"/>
</dbReference>
<evidence type="ECO:0000313" key="1">
    <source>
        <dbReference type="EMBL" id="MFB6396036.1"/>
    </source>
</evidence>
<sequence length="41" mass="4419">MCSYELRNSGDAVGTPDPLIVGPAGLDLRPDDQPVHVFPRL</sequence>
<evidence type="ECO:0000313" key="2">
    <source>
        <dbReference type="Proteomes" id="UP001582793"/>
    </source>
</evidence>
<organism evidence="1 2">
    <name type="scientific">Polymorphospora lycopeni</name>
    <dbReference type="NCBI Taxonomy" id="3140240"/>
    <lineage>
        <taxon>Bacteria</taxon>
        <taxon>Bacillati</taxon>
        <taxon>Actinomycetota</taxon>
        <taxon>Actinomycetes</taxon>
        <taxon>Micromonosporales</taxon>
        <taxon>Micromonosporaceae</taxon>
        <taxon>Polymorphospora</taxon>
    </lineage>
</organism>
<gene>
    <name evidence="1" type="ORF">AAFH96_23440</name>
</gene>
<protein>
    <submittedName>
        <fullName evidence="1">Uncharacterized protein</fullName>
    </submittedName>
</protein>
<comment type="caution">
    <text evidence="1">The sequence shown here is derived from an EMBL/GenBank/DDBJ whole genome shotgun (WGS) entry which is preliminary data.</text>
</comment>
<keyword evidence="2" id="KW-1185">Reference proteome</keyword>
<dbReference type="EMBL" id="JBCGDC010000076">
    <property type="protein sequence ID" value="MFB6396036.1"/>
    <property type="molecule type" value="Genomic_DNA"/>
</dbReference>
<proteinExistence type="predicted"/>